<sequence>MKAKFNVEEIMKNQAKYTTCFIEMVKKYENVIIEVEEEVFDGYEAVLEEGAFALDDEELIFIND</sequence>
<proteinExistence type="predicted"/>
<evidence type="ECO:0000313" key="1">
    <source>
        <dbReference type="EMBL" id="OCA92562.1"/>
    </source>
</evidence>
<keyword evidence="2" id="KW-1185">Reference proteome</keyword>
<dbReference type="AlphaFoldDB" id="A0A1B9B914"/>
<name>A0A1B9B914_9BACI</name>
<organism evidence="1 2">
    <name type="scientific">Pseudobacillus wudalianchiensis</name>
    <dbReference type="NCBI Taxonomy" id="1743143"/>
    <lineage>
        <taxon>Bacteria</taxon>
        <taxon>Bacillati</taxon>
        <taxon>Bacillota</taxon>
        <taxon>Bacilli</taxon>
        <taxon>Bacillales</taxon>
        <taxon>Bacillaceae</taxon>
        <taxon>Pseudobacillus</taxon>
    </lineage>
</organism>
<evidence type="ECO:0000313" key="2">
    <source>
        <dbReference type="Proteomes" id="UP000092578"/>
    </source>
</evidence>
<reference evidence="2" key="1">
    <citation type="submission" date="2016-05" db="EMBL/GenBank/DDBJ databases">
        <authorList>
            <person name="Liu B."/>
            <person name="Wang J."/>
            <person name="Zhu Y."/>
            <person name="Liu G."/>
            <person name="Chen Q."/>
            <person name="Chen Z."/>
            <person name="Lan J."/>
            <person name="Che J."/>
            <person name="Ge C."/>
            <person name="Shi H."/>
            <person name="Pan Z."/>
            <person name="Liu X."/>
        </authorList>
    </citation>
    <scope>NUCLEOTIDE SEQUENCE [LARGE SCALE GENOMIC DNA]</scope>
    <source>
        <strain evidence="2">FJAT-27215</strain>
    </source>
</reference>
<dbReference type="RefSeq" id="WP_065409050.1">
    <property type="nucleotide sequence ID" value="NZ_MAYT01000001.1"/>
</dbReference>
<comment type="caution">
    <text evidence="1">The sequence shown here is derived from an EMBL/GenBank/DDBJ whole genome shotgun (WGS) entry which is preliminary data.</text>
</comment>
<accession>A0A1B9B914</accession>
<dbReference type="EMBL" id="MAYT01000001">
    <property type="protein sequence ID" value="OCA92562.1"/>
    <property type="molecule type" value="Genomic_DNA"/>
</dbReference>
<protein>
    <submittedName>
        <fullName evidence="1">Uncharacterized protein</fullName>
    </submittedName>
</protein>
<dbReference type="Proteomes" id="UP000092578">
    <property type="component" value="Unassembled WGS sequence"/>
</dbReference>
<gene>
    <name evidence="1" type="ORF">A8F95_02365</name>
</gene>